<dbReference type="Proteomes" id="UP000694856">
    <property type="component" value="Chromosome 26"/>
</dbReference>
<evidence type="ECO:0000256" key="2">
    <source>
        <dbReference type="ARBA" id="ARBA00022525"/>
    </source>
</evidence>
<feature type="region of interest" description="Disordered" evidence="8">
    <location>
        <begin position="96"/>
        <end position="115"/>
    </location>
</feature>
<feature type="domain" description="Beta-defensin-like" evidence="9">
    <location>
        <begin position="62"/>
        <end position="95"/>
    </location>
</feature>
<evidence type="ECO:0000256" key="5">
    <source>
        <dbReference type="ARBA" id="ARBA00022940"/>
    </source>
</evidence>
<dbReference type="GO" id="GO:0042742">
    <property type="term" value="P:defense response to bacterium"/>
    <property type="evidence" value="ECO:0007669"/>
    <property type="project" value="UniProtKB-KW"/>
</dbReference>
<keyword evidence="5" id="KW-0211">Defensin</keyword>
<evidence type="ECO:0000256" key="3">
    <source>
        <dbReference type="ARBA" id="ARBA00022529"/>
    </source>
</evidence>
<evidence type="ECO:0000259" key="9">
    <source>
        <dbReference type="Pfam" id="PF00711"/>
    </source>
</evidence>
<keyword evidence="2" id="KW-0964">Secreted</keyword>
<name>A0A8B8S417_CAMFR</name>
<organism evidence="10 12">
    <name type="scientific">Camelus ferus</name>
    <name type="common">Wild bactrian camel</name>
    <name type="synonym">Camelus bactrianus ferus</name>
    <dbReference type="NCBI Taxonomy" id="419612"/>
    <lineage>
        <taxon>Eukaryota</taxon>
        <taxon>Metazoa</taxon>
        <taxon>Chordata</taxon>
        <taxon>Craniata</taxon>
        <taxon>Vertebrata</taxon>
        <taxon>Euteleostomi</taxon>
        <taxon>Mammalia</taxon>
        <taxon>Eutheria</taxon>
        <taxon>Laurasiatheria</taxon>
        <taxon>Artiodactyla</taxon>
        <taxon>Tylopoda</taxon>
        <taxon>Camelidae</taxon>
        <taxon>Camelus</taxon>
    </lineage>
</organism>
<evidence type="ECO:0000256" key="4">
    <source>
        <dbReference type="ARBA" id="ARBA00022729"/>
    </source>
</evidence>
<dbReference type="AlphaFoldDB" id="A0A8B8S417"/>
<dbReference type="RefSeq" id="XP_032324342.1">
    <property type="nucleotide sequence ID" value="XM_032468451.1"/>
</dbReference>
<dbReference type="PANTHER" id="PTHR14081:SF3">
    <property type="entry name" value="SPERM-ASSOCIATED ANTIGEN 11A"/>
    <property type="match status" value="1"/>
</dbReference>
<evidence type="ECO:0000313" key="12">
    <source>
        <dbReference type="RefSeq" id="XP_032324342.1"/>
    </source>
</evidence>
<evidence type="ECO:0000313" key="10">
    <source>
        <dbReference type="Proteomes" id="UP000694856"/>
    </source>
</evidence>
<protein>
    <submittedName>
        <fullName evidence="11 12">Sperm-associated antigen 11-like</fullName>
    </submittedName>
</protein>
<evidence type="ECO:0000256" key="6">
    <source>
        <dbReference type="ARBA" id="ARBA00023022"/>
    </source>
</evidence>
<reference evidence="11 12" key="1">
    <citation type="submission" date="2025-04" db="UniProtKB">
        <authorList>
            <consortium name="RefSeq"/>
        </authorList>
    </citation>
    <scope>IDENTIFICATION</scope>
    <source>
        <tissue evidence="11 12">Ear skin</tissue>
    </source>
</reference>
<gene>
    <name evidence="11 12" type="primary">LOC102512420</name>
</gene>
<dbReference type="Pfam" id="PF00711">
    <property type="entry name" value="Defensin_beta"/>
    <property type="match status" value="1"/>
</dbReference>
<comment type="subcellular location">
    <subcellularLocation>
        <location evidence="1">Secreted</location>
    </subcellularLocation>
</comment>
<proteinExistence type="predicted"/>
<dbReference type="GO" id="GO:0061844">
    <property type="term" value="P:antimicrobial humoral immune response mediated by antimicrobial peptide"/>
    <property type="evidence" value="ECO:0007669"/>
    <property type="project" value="TreeGrafter"/>
</dbReference>
<dbReference type="RefSeq" id="XP_014409275.2">
    <property type="nucleotide sequence ID" value="XM_014553789.2"/>
</dbReference>
<comment type="function">
    <text evidence="7">Has antimicrobial activity against E.coli. Plays a role in the defense response in the male reproductive tract, contributing to sperm maturation, storage and protection.</text>
</comment>
<keyword evidence="3" id="KW-0929">Antimicrobial</keyword>
<dbReference type="InterPro" id="IPR007988">
    <property type="entry name" value="Sperm_Ag_11A_B"/>
</dbReference>
<evidence type="ECO:0000256" key="8">
    <source>
        <dbReference type="SAM" id="MobiDB-lite"/>
    </source>
</evidence>
<dbReference type="SUPFAM" id="SSF57392">
    <property type="entry name" value="Defensin-like"/>
    <property type="match status" value="1"/>
</dbReference>
<keyword evidence="6" id="KW-0044">Antibiotic</keyword>
<dbReference type="GeneID" id="102512420"/>
<sequence>MRPLLICVPETYKRPRSVPSSLRTGGRAGLRGPETMKALFLLAVLCGLVQMNSGDVPPGIRNIVCLSQHGTCRLFFCHSGEKKADICSDPWNRCCLPNTEGTRKEKPETDDGPST</sequence>
<evidence type="ECO:0000256" key="7">
    <source>
        <dbReference type="ARBA" id="ARBA00045473"/>
    </source>
</evidence>
<dbReference type="PANTHER" id="PTHR14081">
    <property type="entry name" value="SPERM-ASSOCIATED ANTIGEN 11A-RELATED-RELATED"/>
    <property type="match status" value="1"/>
</dbReference>
<dbReference type="GO" id="GO:0005576">
    <property type="term" value="C:extracellular region"/>
    <property type="evidence" value="ECO:0007669"/>
    <property type="project" value="UniProtKB-SubCell"/>
</dbReference>
<dbReference type="KEGG" id="cfr:102512420"/>
<keyword evidence="4" id="KW-0732">Signal</keyword>
<evidence type="ECO:0000313" key="11">
    <source>
        <dbReference type="RefSeq" id="XP_014409275.2"/>
    </source>
</evidence>
<dbReference type="InterPro" id="IPR001855">
    <property type="entry name" value="Defensin_beta-like"/>
</dbReference>
<accession>A0A8B8S417</accession>
<keyword evidence="10" id="KW-1185">Reference proteome</keyword>
<evidence type="ECO:0000256" key="1">
    <source>
        <dbReference type="ARBA" id="ARBA00004613"/>
    </source>
</evidence>